<feature type="domain" description="VWFA" evidence="3">
    <location>
        <begin position="311"/>
        <end position="493"/>
    </location>
</feature>
<feature type="domain" description="VWFA" evidence="3">
    <location>
        <begin position="1783"/>
        <end position="1956"/>
    </location>
</feature>
<dbReference type="InterPro" id="IPR002035">
    <property type="entry name" value="VWF_A"/>
</dbReference>
<sequence>MITSYILLFLLIGILPTISQSAPNITVNQTADDCSAQSTTLQVVVLFDITPEYATNFRNQQHRLFKTLRHIDQQVKGHQRFYALVAFHRTSVVLSGLNYAQAKNVEKIIAQISGLNPRRRLETAPSKAFATAAELLEYHQESNTTSETTNIVLLIHDGFNTDLRNETFEAISKLTKHGAEIYAITGNLRPNEEILTEYTGGQRSHVFARNDDMEQFFQALDEKINPCETSKAELLKKNLPSPAAKLRDDKNRTGVELLILPQNDSNSPKIFVKNSPKTEQQQQQQLVNNREQLPFLPKNLKLECNNVGKVDLMLVLDTSGSIYHSFPQQRQIALQILHAVEPALHSLQIGVIQFAHEPTVIHSLREPTVAKYYELLNRVRDLVFTGRNTRIADALELALNEFDEHGRKDAQKVIILISDGHGQEFWHRAAEVAHRMATTRDLQRFAVSSSLDYNMEELMLYMGDSKRIFVGQRSLIFMPTIIAFLNKCLPNSVKKIGTTQINLDENGIKIGFEATAGAVANSLETSTATAIDEFSTVANLSQMLGETADNTESATNKNNGNNNIPPTSGGQAEVALISNSNLTSSADDGQNVTGGQLTKLDKRDKPENHRRILVDNERDEPMKAEEEDEKKDREEVAKAESDQQTLRKIVPEMEKPSSVDEIECDTDVLIMLDRARPEQAFAQHVALAKHLVAKIEPEAIASGKTRVSIISFGNEATKDVGWNEKLPRRHILQKLDTIRQYNSATSFVQAAKTAIEEISKVRRPNAGLLATVFWSGLTGTDKANELANAMNQFNAINRTQLFVVSLNAKANLTRLKELAGDQWHVFVEGRASQFVGEASQHLLDCVLPPSGAQMHSSNNNDEPELLDTHEPLTSVERVEHLQAAARAFQKHPLGNCKDDLVDLAVLLHFHPQSGASTNEMSGQFQAMRRAAMATLRQASAEHYQKRIRLSLLINARVLVSLKTAIDLDDALFALDRAQLDPAELGGTVPLADKLQMSIDDLRQFHREGARVVILVLSNDEQQRLNADEHQSRRIIKGLDRLSASLFILHFAPRGAPPSAGPLSAQFNGSDTERTIRVFSTSGKISQFVDEFRRKTFTCRKHDGKLENPREEESFVSETTVAPSEDSTPITSSPTDQGTAAEAGNESDTSSGGVKLLENVAELDNNTSNTSEIASNVNLRAANMSDVPTTSEQIVSVPDASQNVSTENDEISLNNLTTTLPTEETVTVTTTVSTTTAAPITTTITTTTVAPTTTTVAKQQTTRKPVKFAMSEDDHPHVFLLGDECKVDLMFIIDTSQSVQEAFEQQLQFAVDLVKRLPDQDFAQRVQVGAVSFNKKAQLQFTMGQLKEKPAILDALMHINHTGGGTSVVSGVNLAMDQVAKHRRKGTRLMVVLISDGTSQDPWADVIRSADRLRAAEADVYAVTVSHDYFFRELELYAGNKWFVYIDARIRQFLDEAEMSLVECKSPSVPSLSRDVRQDKTNGTTLTALLPNITTVTPQQTASTAAGGNCDKDPVDLMFIIDTSTSVQKEFYAEKNFALDLVRVLPEQDFSKRLSIAMVKFSGKADIHFHFHPGRTREDIIYDIERAEHTGGETSLATAAELAFREIFRLRRPEARLIVVVITDGNSQDEWKDVKAAAKKLRETTAGGNGIYAVTLSEKYSVEELREYTGSENNLYTNARIDQFIQEVGNSISRCPGGQRDGFVHVTPVPDVEASVTPTPFELNATITISSAKAKDGNSKKQNKEDEVAKARDEQPIRTSREDELFDETRGAEMLSKCKASNMDLIIILDASTSRENVFEHQRELALSLIERLPINREDAHISTGIISFTNSPVLRQNLGLGRDRKTVRKAIEDIKYRGGSTLTSKAVELALQDMRRGMRLDARQVIVLMNDGMSQDPWEQVLESSRHLANSGAERFGVALGSEVDLRELQLYIGRTERIYRDGSTERFLRDIVSLVGVSSENCPPSSQQQQQSTTLTTLNNAKLKAVPIHRDQNAKRPSDLVERQQFEFQLDGDNSPCAKPNVDLLIMFDNVISPERDNDNLKMNSNRYLLLDLLGSLPSDGRVRVALISAGGPRLEYRLVDPQDRDEVATRVERMRPLSGAPNYASGIERALDHYASAGRDDARAFLLIVGNGIGTVDSQTQRQTVEKRIKQTSALICMAVDSGKEGDIQTLVQYTGSPQNVFAFDRNAEFAKTLFDEVMASDKCQQIKHLVMARALNGNGTEKMPENVNLSKNRSINRQRQRDIGLIKFDKETFDNDKLVIKQSDQKNDKLMIKQSDQKNKDGSVSYLLSNIRHQDESIWAHYLNNTHFTEGTAPSTTTATTKLPIVTSQIARNLNSAAHQSTIRTSLNTTTTRPEIHIQKADKNDGIITSSSSPSTSTTTITATISEVPFRPGCLIDLMLIIDASGSIHDAFEQEKMLASQIVQQIRVGPDNARVAIVKFASSGKVRTVHAFDSVQDKQTVLDVIKNMTFSDGTTAIHSALQQATFVYSSLRGARPESAEPIAVVFTDGFGQHDFDEQASLLRRLIPRVYALAVHDGARAAPIARAELAKIAGDQRRVFTALTVANLYDELRERFRGC</sequence>
<protein>
    <recommendedName>
        <fullName evidence="3">VWFA domain-containing protein</fullName>
    </recommendedName>
</protein>
<evidence type="ECO:0000313" key="4">
    <source>
        <dbReference type="EMBL" id="KAL3076093.1"/>
    </source>
</evidence>
<feature type="domain" description="VWFA" evidence="3">
    <location>
        <begin position="1287"/>
        <end position="1461"/>
    </location>
</feature>
<feature type="region of interest" description="Disordered" evidence="1">
    <location>
        <begin position="1732"/>
        <end position="1760"/>
    </location>
</feature>
<dbReference type="SUPFAM" id="SSF53300">
    <property type="entry name" value="vWA-like"/>
    <property type="match status" value="9"/>
</dbReference>
<feature type="chain" id="PRO_5044876152" description="VWFA domain-containing protein" evidence="2">
    <location>
        <begin position="22"/>
        <end position="2581"/>
    </location>
</feature>
<feature type="domain" description="VWFA" evidence="3">
    <location>
        <begin position="42"/>
        <end position="224"/>
    </location>
</feature>
<dbReference type="CDD" id="cd00198">
    <property type="entry name" value="vWFA"/>
    <property type="match status" value="2"/>
</dbReference>
<organism evidence="4 5">
    <name type="scientific">Heterodera trifolii</name>
    <dbReference type="NCBI Taxonomy" id="157864"/>
    <lineage>
        <taxon>Eukaryota</taxon>
        <taxon>Metazoa</taxon>
        <taxon>Ecdysozoa</taxon>
        <taxon>Nematoda</taxon>
        <taxon>Chromadorea</taxon>
        <taxon>Rhabditida</taxon>
        <taxon>Tylenchina</taxon>
        <taxon>Tylenchomorpha</taxon>
        <taxon>Tylenchoidea</taxon>
        <taxon>Heteroderidae</taxon>
        <taxon>Heteroderinae</taxon>
        <taxon>Heterodera</taxon>
    </lineage>
</organism>
<evidence type="ECO:0000259" key="3">
    <source>
        <dbReference type="PROSITE" id="PS50234"/>
    </source>
</evidence>
<accession>A0ABD2IA49</accession>
<dbReference type="Proteomes" id="UP001620626">
    <property type="component" value="Unassembled WGS sequence"/>
</dbReference>
<name>A0ABD2IA49_9BILA</name>
<keyword evidence="5" id="KW-1185">Reference proteome</keyword>
<dbReference type="Pfam" id="PF13768">
    <property type="entry name" value="VWA_3"/>
    <property type="match status" value="1"/>
</dbReference>
<evidence type="ECO:0000313" key="5">
    <source>
        <dbReference type="Proteomes" id="UP001620626"/>
    </source>
</evidence>
<comment type="caution">
    <text evidence="4">The sequence shown here is derived from an EMBL/GenBank/DDBJ whole genome shotgun (WGS) entry which is preliminary data.</text>
</comment>
<feature type="signal peptide" evidence="2">
    <location>
        <begin position="1"/>
        <end position="21"/>
    </location>
</feature>
<keyword evidence="2" id="KW-0732">Signal</keyword>
<reference evidence="4 5" key="1">
    <citation type="submission" date="2024-10" db="EMBL/GenBank/DDBJ databases">
        <authorList>
            <person name="Kim D."/>
        </authorList>
    </citation>
    <scope>NUCLEOTIDE SEQUENCE [LARGE SCALE GENOMIC DNA]</scope>
    <source>
        <strain evidence="4">BH-2024</strain>
    </source>
</reference>
<feature type="domain" description="VWFA" evidence="3">
    <location>
        <begin position="667"/>
        <end position="846"/>
    </location>
</feature>
<dbReference type="Gene3D" id="3.40.50.410">
    <property type="entry name" value="von Willebrand factor, type A domain"/>
    <property type="match status" value="8"/>
</dbReference>
<dbReference type="PANTHER" id="PTHR24020:SF84">
    <property type="entry name" value="VWFA DOMAIN-CONTAINING PROTEIN"/>
    <property type="match status" value="1"/>
</dbReference>
<feature type="domain" description="VWFA" evidence="3">
    <location>
        <begin position="2400"/>
        <end position="2578"/>
    </location>
</feature>
<dbReference type="PANTHER" id="PTHR24020">
    <property type="entry name" value="COLLAGEN ALPHA"/>
    <property type="match status" value="1"/>
</dbReference>
<feature type="domain" description="VWFA" evidence="3">
    <location>
        <begin position="2024"/>
        <end position="2200"/>
    </location>
</feature>
<dbReference type="Pfam" id="PF00092">
    <property type="entry name" value="VWA"/>
    <property type="match status" value="6"/>
</dbReference>
<proteinExistence type="predicted"/>
<feature type="domain" description="VWFA" evidence="3">
    <location>
        <begin position="1515"/>
        <end position="1691"/>
    </location>
</feature>
<feature type="compositionally biased region" description="Polar residues" evidence="1">
    <location>
        <begin position="1115"/>
        <end position="1137"/>
    </location>
</feature>
<feature type="region of interest" description="Disordered" evidence="1">
    <location>
        <begin position="1102"/>
        <end position="1152"/>
    </location>
</feature>
<dbReference type="CDD" id="cd01450">
    <property type="entry name" value="vWFA_subfamily_ECM"/>
    <property type="match status" value="2"/>
</dbReference>
<evidence type="ECO:0000256" key="1">
    <source>
        <dbReference type="SAM" id="MobiDB-lite"/>
    </source>
</evidence>
<dbReference type="EMBL" id="JBICBT010001261">
    <property type="protein sequence ID" value="KAL3076093.1"/>
    <property type="molecule type" value="Genomic_DNA"/>
</dbReference>
<feature type="compositionally biased region" description="Basic and acidic residues" evidence="1">
    <location>
        <begin position="599"/>
        <end position="641"/>
    </location>
</feature>
<feature type="compositionally biased region" description="Polar residues" evidence="1">
    <location>
        <begin position="577"/>
        <end position="596"/>
    </location>
</feature>
<feature type="region of interest" description="Disordered" evidence="1">
    <location>
        <begin position="549"/>
        <end position="643"/>
    </location>
</feature>
<gene>
    <name evidence="4" type="ORF">niasHT_034157</name>
</gene>
<dbReference type="InterPro" id="IPR050525">
    <property type="entry name" value="ECM_Assembly_Org"/>
</dbReference>
<dbReference type="SMART" id="SM00327">
    <property type="entry name" value="VWA"/>
    <property type="match status" value="8"/>
</dbReference>
<evidence type="ECO:0000256" key="2">
    <source>
        <dbReference type="SAM" id="SignalP"/>
    </source>
</evidence>
<feature type="compositionally biased region" description="Basic and acidic residues" evidence="1">
    <location>
        <begin position="1102"/>
        <end position="1112"/>
    </location>
</feature>
<dbReference type="PROSITE" id="PS50234">
    <property type="entry name" value="VWFA"/>
    <property type="match status" value="8"/>
</dbReference>
<dbReference type="InterPro" id="IPR036465">
    <property type="entry name" value="vWFA_dom_sf"/>
</dbReference>